<proteinExistence type="predicted"/>
<gene>
    <name evidence="1" type="ORF">SAMN00790413_03285</name>
</gene>
<keyword evidence="2" id="KW-1185">Reference proteome</keyword>
<dbReference type="EMBL" id="FWWU01000008">
    <property type="protein sequence ID" value="SMB85150.1"/>
    <property type="molecule type" value="Genomic_DNA"/>
</dbReference>
<dbReference type="Proteomes" id="UP000192582">
    <property type="component" value="Unassembled WGS sequence"/>
</dbReference>
<sequence length="176" mass="20595">MLPDNEYEVIAHVLQTEYQSPRHPQGVLEEMTASSTAEGFYSSYLHSLEQREIQPPWVPSEEEEDWMLKNIHEPRLIYRGHAVIRGRFTLLTPQAVEQLLRMSHKRYPHQRDRSWDAFHSLYPQAGSLLTVSRVGFDRGQEQAQIEVSTRIYGHAYRLARGSQARTVTSKKWTWMS</sequence>
<protein>
    <submittedName>
        <fullName evidence="1">Uncharacterized protein</fullName>
    </submittedName>
</protein>
<reference evidence="1 2" key="1">
    <citation type="submission" date="2017-04" db="EMBL/GenBank/DDBJ databases">
        <authorList>
            <person name="Afonso C.L."/>
            <person name="Miller P.J."/>
            <person name="Scott M.A."/>
            <person name="Spackman E."/>
            <person name="Goraichik I."/>
            <person name="Dimitrov K.M."/>
            <person name="Suarez D.L."/>
            <person name="Swayne D.E."/>
        </authorList>
    </citation>
    <scope>NUCLEOTIDE SEQUENCE [LARGE SCALE GENOMIC DNA]</scope>
    <source>
        <strain evidence="1 2">KR-140</strain>
    </source>
</reference>
<dbReference type="STRING" id="695939.SAMN00790413_03285"/>
<accession>A0A1W1UVS4</accession>
<organism evidence="1 2">
    <name type="scientific">Deinococcus hopiensis KR-140</name>
    <dbReference type="NCBI Taxonomy" id="695939"/>
    <lineage>
        <taxon>Bacteria</taxon>
        <taxon>Thermotogati</taxon>
        <taxon>Deinococcota</taxon>
        <taxon>Deinococci</taxon>
        <taxon>Deinococcales</taxon>
        <taxon>Deinococcaceae</taxon>
        <taxon>Deinococcus</taxon>
    </lineage>
</organism>
<dbReference type="AlphaFoldDB" id="A0A1W1UVS4"/>
<evidence type="ECO:0000313" key="2">
    <source>
        <dbReference type="Proteomes" id="UP000192582"/>
    </source>
</evidence>
<name>A0A1W1UVS4_9DEIO</name>
<evidence type="ECO:0000313" key="1">
    <source>
        <dbReference type="EMBL" id="SMB85150.1"/>
    </source>
</evidence>
<dbReference type="RefSeq" id="WP_084047217.1">
    <property type="nucleotide sequence ID" value="NZ_FWWU01000008.1"/>
</dbReference>
<dbReference type="OrthoDB" id="1449607at2"/>